<reference evidence="3" key="1">
    <citation type="submission" date="2016-10" db="EMBL/GenBank/DDBJ databases">
        <title>Sequence of Gallionella enrichment culture.</title>
        <authorList>
            <person name="Poehlein A."/>
            <person name="Muehling M."/>
            <person name="Daniel R."/>
        </authorList>
    </citation>
    <scope>NUCLEOTIDE SEQUENCE</scope>
</reference>
<dbReference type="InterPro" id="IPR006143">
    <property type="entry name" value="RND_pump_MFP"/>
</dbReference>
<organism evidence="3">
    <name type="scientific">mine drainage metagenome</name>
    <dbReference type="NCBI Taxonomy" id="410659"/>
    <lineage>
        <taxon>unclassified sequences</taxon>
        <taxon>metagenomes</taxon>
        <taxon>ecological metagenomes</taxon>
    </lineage>
</organism>
<name>A0A1J5RY78_9ZZZZ</name>
<gene>
    <name evidence="3" type="primary">macA_15</name>
    <name evidence="3" type="ORF">GALL_168790</name>
</gene>
<keyword evidence="1" id="KW-0812">Transmembrane</keyword>
<dbReference type="Gene3D" id="2.40.30.170">
    <property type="match status" value="1"/>
</dbReference>
<feature type="domain" description="CusB-like beta-barrel" evidence="2">
    <location>
        <begin position="235"/>
        <end position="293"/>
    </location>
</feature>
<dbReference type="GO" id="GO:1990281">
    <property type="term" value="C:efflux pump complex"/>
    <property type="evidence" value="ECO:0007669"/>
    <property type="project" value="TreeGrafter"/>
</dbReference>
<accession>A0A1J5RY78</accession>
<dbReference type="EMBL" id="MLJW01000088">
    <property type="protein sequence ID" value="OIR01081.1"/>
    <property type="molecule type" value="Genomic_DNA"/>
</dbReference>
<protein>
    <submittedName>
        <fullName evidence="3">Macrolide export protein MacA</fullName>
    </submittedName>
</protein>
<keyword evidence="1" id="KW-0472">Membrane</keyword>
<dbReference type="Gene3D" id="2.40.420.20">
    <property type="match status" value="1"/>
</dbReference>
<evidence type="ECO:0000256" key="1">
    <source>
        <dbReference type="SAM" id="Phobius"/>
    </source>
</evidence>
<dbReference type="InterPro" id="IPR058792">
    <property type="entry name" value="Beta-barrel_RND_2"/>
</dbReference>
<evidence type="ECO:0000259" key="2">
    <source>
        <dbReference type="Pfam" id="PF25954"/>
    </source>
</evidence>
<dbReference type="PANTHER" id="PTHR30469">
    <property type="entry name" value="MULTIDRUG RESISTANCE PROTEIN MDTA"/>
    <property type="match status" value="1"/>
</dbReference>
<evidence type="ECO:0000313" key="3">
    <source>
        <dbReference type="EMBL" id="OIR01081.1"/>
    </source>
</evidence>
<dbReference type="Gene3D" id="2.40.50.100">
    <property type="match status" value="1"/>
</dbReference>
<dbReference type="NCBIfam" id="TIGR01730">
    <property type="entry name" value="RND_mfp"/>
    <property type="match status" value="1"/>
</dbReference>
<dbReference type="SUPFAM" id="SSF111369">
    <property type="entry name" value="HlyD-like secretion proteins"/>
    <property type="match status" value="1"/>
</dbReference>
<comment type="caution">
    <text evidence="3">The sequence shown here is derived from an EMBL/GenBank/DDBJ whole genome shotgun (WGS) entry which is preliminary data.</text>
</comment>
<dbReference type="GO" id="GO:0015562">
    <property type="term" value="F:efflux transmembrane transporter activity"/>
    <property type="evidence" value="ECO:0007669"/>
    <property type="project" value="TreeGrafter"/>
</dbReference>
<proteinExistence type="predicted"/>
<dbReference type="AlphaFoldDB" id="A0A1J5RY78"/>
<sequence length="393" mass="42703">MTFPQLGKTSSHYAKIALIVVIVIALVGGIAYLSRSKPVPVVLQRVERGTVEASVSNTRAGTVNACRRAKMSPPAGGQISGLLVKKGQRVRKGQVLLELWDNDLHAQERLAQEQLKNSVTHVQEVCTLAEAAQREANRSQELKDKGFISSQLLDKAVSDAASRKASCEAARGDIEQSKSRIALARAGLDRMVLRAPFDGVVADISGELGEYATPSPPGIPTLPAIDLIDDSCMYVSAPIDEVDASKIKVGQFSRITLDAIKGRTFGGKVRRIAPYVLDLEKQARTVEVEVEFDKLADEDNLLVGYSADVEIVYDTREHVLRIPAQTLLEGNRVLRYGNNGVLEERKVTIGLSNWEYAEVLSGLDEGDRIVSSLDRPGMKAGVKVVPEEPKPAK</sequence>
<feature type="transmembrane region" description="Helical" evidence="1">
    <location>
        <begin position="12"/>
        <end position="33"/>
    </location>
</feature>
<dbReference type="Pfam" id="PF25954">
    <property type="entry name" value="Beta-barrel_RND_2"/>
    <property type="match status" value="1"/>
</dbReference>
<dbReference type="PANTHER" id="PTHR30469:SF15">
    <property type="entry name" value="HLYD FAMILY OF SECRETION PROTEINS"/>
    <property type="match status" value="1"/>
</dbReference>
<keyword evidence="1" id="KW-1133">Transmembrane helix</keyword>